<dbReference type="RefSeq" id="WP_126692874.1">
    <property type="nucleotide sequence ID" value="NZ_RXOF01000004.1"/>
</dbReference>
<name>A0A431U5B7_9BACT</name>
<feature type="signal peptide" evidence="1">
    <location>
        <begin position="1"/>
        <end position="20"/>
    </location>
</feature>
<protein>
    <submittedName>
        <fullName evidence="2">Uncharacterized protein</fullName>
    </submittedName>
</protein>
<comment type="caution">
    <text evidence="2">The sequence shown here is derived from an EMBL/GenBank/DDBJ whole genome shotgun (WGS) entry which is preliminary data.</text>
</comment>
<gene>
    <name evidence="2" type="ORF">EJV47_09310</name>
</gene>
<dbReference type="Proteomes" id="UP000282184">
    <property type="component" value="Unassembled WGS sequence"/>
</dbReference>
<feature type="chain" id="PRO_5019583974" evidence="1">
    <location>
        <begin position="21"/>
        <end position="229"/>
    </location>
</feature>
<sequence length="229" mass="25261">MRYCFPLLLMLLLTTGPLAAQSLDTPTRKAWQPGQPVLPADFQAPPSARLRELQLKAGLQADSRISLSSVLDVPARRRDRGPGLEKAYFAAIWLKDQSATLSTDTAVLARERLVFDLAELAARQARRTLQRLQDSTRAYGTVYIHYVSVANGACAWYHQQVDAFTRALYIDRQPDAYATWRRQVSAALRESAAWATPTPAAQRLLGGQPVEPGYIKSPTVLGQLGCGQP</sequence>
<dbReference type="AlphaFoldDB" id="A0A431U5B7"/>
<keyword evidence="1" id="KW-0732">Signal</keyword>
<evidence type="ECO:0000256" key="1">
    <source>
        <dbReference type="SAM" id="SignalP"/>
    </source>
</evidence>
<dbReference type="EMBL" id="RXOF01000004">
    <property type="protein sequence ID" value="RTQ50808.1"/>
    <property type="molecule type" value="Genomic_DNA"/>
</dbReference>
<accession>A0A431U5B7</accession>
<evidence type="ECO:0000313" key="2">
    <source>
        <dbReference type="EMBL" id="RTQ50808.1"/>
    </source>
</evidence>
<keyword evidence="3" id="KW-1185">Reference proteome</keyword>
<dbReference type="OrthoDB" id="1100868at2"/>
<reference evidence="2 3" key="1">
    <citation type="submission" date="2018-12" db="EMBL/GenBank/DDBJ databases">
        <title>Hymenobacter gummosus sp. nov., isolated from a spring.</title>
        <authorList>
            <person name="Nie L."/>
        </authorList>
    </citation>
    <scope>NUCLEOTIDE SEQUENCE [LARGE SCALE GENOMIC DNA]</scope>
    <source>
        <strain evidence="2 3">KCTC 52166</strain>
    </source>
</reference>
<proteinExistence type="predicted"/>
<evidence type="ECO:0000313" key="3">
    <source>
        <dbReference type="Proteomes" id="UP000282184"/>
    </source>
</evidence>
<organism evidence="2 3">
    <name type="scientific">Hymenobacter gummosus</name>
    <dbReference type="NCBI Taxonomy" id="1776032"/>
    <lineage>
        <taxon>Bacteria</taxon>
        <taxon>Pseudomonadati</taxon>
        <taxon>Bacteroidota</taxon>
        <taxon>Cytophagia</taxon>
        <taxon>Cytophagales</taxon>
        <taxon>Hymenobacteraceae</taxon>
        <taxon>Hymenobacter</taxon>
    </lineage>
</organism>